<comment type="caution">
    <text evidence="2">The sequence shown here is derived from an EMBL/GenBank/DDBJ whole genome shotgun (WGS) entry which is preliminary data.</text>
</comment>
<evidence type="ECO:0000313" key="3">
    <source>
        <dbReference type="Proteomes" id="UP000660265"/>
    </source>
</evidence>
<evidence type="ECO:0000256" key="1">
    <source>
        <dbReference type="SAM" id="MobiDB-lite"/>
    </source>
</evidence>
<keyword evidence="3" id="KW-1185">Reference proteome</keyword>
<protein>
    <submittedName>
        <fullName evidence="2">Uncharacterized protein</fullName>
    </submittedName>
</protein>
<dbReference type="Proteomes" id="UP000660265">
    <property type="component" value="Unassembled WGS sequence"/>
</dbReference>
<evidence type="ECO:0000313" key="2">
    <source>
        <dbReference type="EMBL" id="GGK21311.1"/>
    </source>
</evidence>
<gene>
    <name evidence="2" type="ORF">GCM10011583_61610</name>
</gene>
<name>A0ABQ2EQC2_9ACTN</name>
<dbReference type="RefSeq" id="WP_189110862.1">
    <property type="nucleotide sequence ID" value="NZ_BMMV01000026.1"/>
</dbReference>
<organism evidence="2 3">
    <name type="scientific">Streptomyces camponoticapitis</name>
    <dbReference type="NCBI Taxonomy" id="1616125"/>
    <lineage>
        <taxon>Bacteria</taxon>
        <taxon>Bacillati</taxon>
        <taxon>Actinomycetota</taxon>
        <taxon>Actinomycetes</taxon>
        <taxon>Kitasatosporales</taxon>
        <taxon>Streptomycetaceae</taxon>
        <taxon>Streptomyces</taxon>
    </lineage>
</organism>
<reference evidence="3" key="1">
    <citation type="journal article" date="2019" name="Int. J. Syst. Evol. Microbiol.">
        <title>The Global Catalogue of Microorganisms (GCM) 10K type strain sequencing project: providing services to taxonomists for standard genome sequencing and annotation.</title>
        <authorList>
            <consortium name="The Broad Institute Genomics Platform"/>
            <consortium name="The Broad Institute Genome Sequencing Center for Infectious Disease"/>
            <person name="Wu L."/>
            <person name="Ma J."/>
        </authorList>
    </citation>
    <scope>NUCLEOTIDE SEQUENCE [LARGE SCALE GENOMIC DNA]</scope>
    <source>
        <strain evidence="3">CGMCC 4.7275</strain>
    </source>
</reference>
<sequence length="52" mass="5787">MSWTTPSQAEGAREEEDLTEPYRTTPSQAEGERDEDDEQDSSPGGTPYPQRA</sequence>
<accession>A0ABQ2EQC2</accession>
<proteinExistence type="predicted"/>
<feature type="region of interest" description="Disordered" evidence="1">
    <location>
        <begin position="1"/>
        <end position="52"/>
    </location>
</feature>
<dbReference type="EMBL" id="BMMV01000026">
    <property type="protein sequence ID" value="GGK21311.1"/>
    <property type="molecule type" value="Genomic_DNA"/>
</dbReference>